<dbReference type="EnsemblMetazoa" id="XM_028277747.2">
    <property type="protein sequence ID" value="XP_028133548.1"/>
    <property type="gene ID" value="LOC114328787"/>
</dbReference>
<evidence type="ECO:0000313" key="4">
    <source>
        <dbReference type="RefSeq" id="XP_028133548.1"/>
    </source>
</evidence>
<feature type="signal peptide" evidence="1">
    <location>
        <begin position="1"/>
        <end position="15"/>
    </location>
</feature>
<name>A0A6P7FKT7_DIAVI</name>
<dbReference type="OrthoDB" id="6736457at2759"/>
<evidence type="ECO:0000313" key="2">
    <source>
        <dbReference type="EnsemblMetazoa" id="XP_028133548.1"/>
    </source>
</evidence>
<feature type="chain" id="PRO_5028170544" evidence="1">
    <location>
        <begin position="16"/>
        <end position="584"/>
    </location>
</feature>
<proteinExistence type="predicted"/>
<keyword evidence="3" id="KW-1185">Reference proteome</keyword>
<reference evidence="4" key="1">
    <citation type="submission" date="2025-04" db="UniProtKB">
        <authorList>
            <consortium name="RefSeq"/>
        </authorList>
    </citation>
    <scope>IDENTIFICATION</scope>
    <source>
        <tissue evidence="4">Whole insect</tissue>
    </source>
</reference>
<dbReference type="InParanoid" id="A0A6P7FKT7"/>
<evidence type="ECO:0000313" key="3">
    <source>
        <dbReference type="Proteomes" id="UP001652700"/>
    </source>
</evidence>
<dbReference type="Proteomes" id="UP001652700">
    <property type="component" value="Unplaced"/>
</dbReference>
<sequence>MKVLVLFSLVVLSVALPTLLGRTVRVKEDGTVSLFDSRGYQLVILKSVADPSQVEVVLRSPNTRTQMFQVGEPLRTGEAIDRRTLAGVSVYQNYNQADILTDIFRQYEGILDDTKYYNLLNRIQMLVEAGLINETIYDVIRNWDREYRMQGISDIVPVQGVRTLRQYAEQVGDVMPLGQNLQYGNQRNWALDQGLLQTYSPLRHFQTLLGQIQQQRVLQQGLLTQQQYLPQQYLSGEYLLEDQMNTNQILNQIYRQQLGQSPLNRYLVNMRLVNGEQVYEVPEEFVNVQLLEQLFAKQELINQELTEITERRQPITEDVHYQQQLINQQIQKLIEQLAYHQNLITREVEQYIVKGQVVPQELVSQQRLVYQQVHEVIERLTSQQIFLNHLAESTEATEVDTISIQRWVVQQNIINEQIQQLIQQVLYQQTHVRQQIQVLIQQGHVIPQELVLYQKITYQYVERFLQVLIKQFVNQQTNYKQLIQILGQQRHTIPQELVSQYFAMYTQLLQLIQHGDIVPQELIYQQRQIHQQIVLMLQQLKVVPQQLVNQLVFNTQDRMWQTQGTYQRVPLMMQRTYQRVPLMM</sequence>
<protein>
    <submittedName>
        <fullName evidence="4">Uncharacterized protein LOC114328790</fullName>
    </submittedName>
</protein>
<accession>A0A6P7FKT7</accession>
<gene>
    <name evidence="4" type="primary">LOC114328790</name>
</gene>
<evidence type="ECO:0000256" key="1">
    <source>
        <dbReference type="SAM" id="SignalP"/>
    </source>
</evidence>
<dbReference type="RefSeq" id="XP_028133548.1">
    <property type="nucleotide sequence ID" value="XM_028277747.1"/>
</dbReference>
<dbReference type="AlphaFoldDB" id="A0A6P7FKT7"/>
<keyword evidence="1" id="KW-0732">Signal</keyword>
<organism evidence="4">
    <name type="scientific">Diabrotica virgifera virgifera</name>
    <name type="common">western corn rootworm</name>
    <dbReference type="NCBI Taxonomy" id="50390"/>
    <lineage>
        <taxon>Eukaryota</taxon>
        <taxon>Metazoa</taxon>
        <taxon>Ecdysozoa</taxon>
        <taxon>Arthropoda</taxon>
        <taxon>Hexapoda</taxon>
        <taxon>Insecta</taxon>
        <taxon>Pterygota</taxon>
        <taxon>Neoptera</taxon>
        <taxon>Endopterygota</taxon>
        <taxon>Coleoptera</taxon>
        <taxon>Polyphaga</taxon>
        <taxon>Cucujiformia</taxon>
        <taxon>Chrysomeloidea</taxon>
        <taxon>Chrysomelidae</taxon>
        <taxon>Galerucinae</taxon>
        <taxon>Diabroticina</taxon>
        <taxon>Diabroticites</taxon>
        <taxon>Diabrotica</taxon>
    </lineage>
</organism>
<reference evidence="2" key="2">
    <citation type="submission" date="2025-05" db="UniProtKB">
        <authorList>
            <consortium name="EnsemblMetazoa"/>
        </authorList>
    </citation>
    <scope>IDENTIFICATION</scope>
</reference>